<reference evidence="2 3" key="1">
    <citation type="journal article" date="2012" name="Science">
        <title>Ecological populations of bacteria act as socially cohesive units of antibiotic production and resistance.</title>
        <authorList>
            <person name="Cordero O.X."/>
            <person name="Wildschutte H."/>
            <person name="Kirkup B."/>
            <person name="Proehl S."/>
            <person name="Ngo L."/>
            <person name="Hussain F."/>
            <person name="Le Roux F."/>
            <person name="Mincer T."/>
            <person name="Polz M.F."/>
        </authorList>
    </citation>
    <scope>NUCLEOTIDE SEQUENCE [LARGE SCALE GENOMIC DNA]</scope>
    <source>
        <strain evidence="2 3">5S-186</strain>
    </source>
</reference>
<gene>
    <name evidence="2" type="ORF">A1Q5_09060</name>
</gene>
<organism evidence="2 3">
    <name type="scientific">Aliivibrio logei 5S-186</name>
    <dbReference type="NCBI Taxonomy" id="626086"/>
    <lineage>
        <taxon>Bacteria</taxon>
        <taxon>Pseudomonadati</taxon>
        <taxon>Pseudomonadota</taxon>
        <taxon>Gammaproteobacteria</taxon>
        <taxon>Vibrionales</taxon>
        <taxon>Vibrionaceae</taxon>
        <taxon>Aliivibrio</taxon>
    </lineage>
</organism>
<evidence type="ECO:0000313" key="3">
    <source>
        <dbReference type="Proteomes" id="UP000095059"/>
    </source>
</evidence>
<feature type="signal peptide" evidence="1">
    <location>
        <begin position="1"/>
        <end position="23"/>
    </location>
</feature>
<dbReference type="RefSeq" id="WP_017020898.1">
    <property type="nucleotide sequence ID" value="NZ_AJYJ02000091.1"/>
</dbReference>
<feature type="chain" id="PRO_5045107388" description="DUF4056 domain-containing protein" evidence="1">
    <location>
        <begin position="24"/>
        <end position="350"/>
    </location>
</feature>
<sequence>MNSKTVAMIASFLFLGSSFSVFAEAPVGVRPCCAFGTNLQTEVGGIPVPFVSVENVLNISELGDHIYNDGSQSVASSLMGFGDESNGIFYSEKGGFLDSAHIRDTADFTYFLYTEISAHLGENYSIALSPELKDRIVQMNASTESYSQAQRKSISIEVAALTAYRLAQWHEIAQWFGMESVGGFKEYASAFSPEDLYSNMLGAKLASAVISNNPNLDKNDFSKAMTQAIHDKFIELKVGSKEESKAEIESMDGVWWDSDKRLPNKWVVIHREYHLGTDLRPNGFKNGMEESLATEHEGLVTFKLMPNQNDNAFVALPKSLQSKPYWTPNDFQRIADFAKEKDDKELSTNP</sequence>
<dbReference type="Pfam" id="PF13265">
    <property type="entry name" value="DUF4056"/>
    <property type="match status" value="1"/>
</dbReference>
<dbReference type="EMBL" id="AJYJ02000091">
    <property type="protein sequence ID" value="OEF12849.1"/>
    <property type="molecule type" value="Genomic_DNA"/>
</dbReference>
<keyword evidence="3" id="KW-1185">Reference proteome</keyword>
<accession>A0ABX3AWG7</accession>
<evidence type="ECO:0000313" key="2">
    <source>
        <dbReference type="EMBL" id="OEF12849.1"/>
    </source>
</evidence>
<evidence type="ECO:0008006" key="4">
    <source>
        <dbReference type="Google" id="ProtNLM"/>
    </source>
</evidence>
<keyword evidence="1" id="KW-0732">Signal</keyword>
<dbReference type="InterPro" id="IPR025130">
    <property type="entry name" value="DUF4056"/>
</dbReference>
<protein>
    <recommendedName>
        <fullName evidence="4">DUF4056 domain-containing protein</fullName>
    </recommendedName>
</protein>
<dbReference type="Proteomes" id="UP000095059">
    <property type="component" value="Unassembled WGS sequence"/>
</dbReference>
<evidence type="ECO:0000256" key="1">
    <source>
        <dbReference type="SAM" id="SignalP"/>
    </source>
</evidence>
<name>A0ABX3AWG7_ALILO</name>
<proteinExistence type="predicted"/>
<comment type="caution">
    <text evidence="2">The sequence shown here is derived from an EMBL/GenBank/DDBJ whole genome shotgun (WGS) entry which is preliminary data.</text>
</comment>